<reference evidence="2" key="1">
    <citation type="journal article" date="2014" name="Front. Microbiol.">
        <title>High frequency of phylogenetically diverse reductive dehalogenase-homologous genes in deep subseafloor sedimentary metagenomes.</title>
        <authorList>
            <person name="Kawai M."/>
            <person name="Futagami T."/>
            <person name="Toyoda A."/>
            <person name="Takaki Y."/>
            <person name="Nishi S."/>
            <person name="Hori S."/>
            <person name="Arai W."/>
            <person name="Tsubouchi T."/>
            <person name="Morono Y."/>
            <person name="Uchiyama I."/>
            <person name="Ito T."/>
            <person name="Fujiyama A."/>
            <person name="Inagaki F."/>
            <person name="Takami H."/>
        </authorList>
    </citation>
    <scope>NUCLEOTIDE SEQUENCE</scope>
    <source>
        <strain evidence="2">Expedition CK06-06</strain>
    </source>
</reference>
<dbReference type="EMBL" id="BARW01042771">
    <property type="protein sequence ID" value="GAJ16460.1"/>
    <property type="molecule type" value="Genomic_DNA"/>
</dbReference>
<feature type="non-terminal residue" evidence="2">
    <location>
        <position position="53"/>
    </location>
</feature>
<gene>
    <name evidence="2" type="ORF">S12H4_63153</name>
</gene>
<dbReference type="AlphaFoldDB" id="X1VXK2"/>
<dbReference type="InterPro" id="IPR049428">
    <property type="entry name" value="RecA-like_N"/>
</dbReference>
<feature type="domain" description="RecA-like N-terminal" evidence="1">
    <location>
        <begin position="2"/>
        <end position="47"/>
    </location>
</feature>
<proteinExistence type="predicted"/>
<name>X1VXK2_9ZZZZ</name>
<feature type="non-terminal residue" evidence="2">
    <location>
        <position position="1"/>
    </location>
</feature>
<organism evidence="2">
    <name type="scientific">marine sediment metagenome</name>
    <dbReference type="NCBI Taxonomy" id="412755"/>
    <lineage>
        <taxon>unclassified sequences</taxon>
        <taxon>metagenomes</taxon>
        <taxon>ecological metagenomes</taxon>
    </lineage>
</organism>
<evidence type="ECO:0000259" key="1">
    <source>
        <dbReference type="Pfam" id="PF00154"/>
    </source>
</evidence>
<dbReference type="Pfam" id="PF00154">
    <property type="entry name" value="RecA_N"/>
    <property type="match status" value="1"/>
</dbReference>
<evidence type="ECO:0000313" key="2">
    <source>
        <dbReference type="EMBL" id="GAJ16460.1"/>
    </source>
</evidence>
<protein>
    <recommendedName>
        <fullName evidence="1">RecA-like N-terminal domain-containing protein</fullName>
    </recommendedName>
</protein>
<accession>X1VXK2</accession>
<comment type="caution">
    <text evidence="2">The sequence shown here is derived from an EMBL/GenBank/DDBJ whole genome shotgun (WGS) entry which is preliminary data.</text>
</comment>
<sequence length="53" mass="5652">IIENTVSQIERQYGSGAIMKLGDKSSILDIGYISTNSLELDIALGIGEGRIQA</sequence>